<dbReference type="PIRSF" id="PIRSF000489">
    <property type="entry name" value="NAD_ADPRT"/>
    <property type="match status" value="1"/>
</dbReference>
<keyword evidence="18" id="KW-0805">Transcription regulation</keyword>
<dbReference type="Gene3D" id="1.10.20.130">
    <property type="match status" value="1"/>
</dbReference>
<evidence type="ECO:0000256" key="9">
    <source>
        <dbReference type="ARBA" id="ARBA00022676"/>
    </source>
</evidence>
<feature type="domain" description="PARP-type" evidence="33">
    <location>
        <begin position="133"/>
        <end position="184"/>
    </location>
</feature>
<dbReference type="Pfam" id="PF08063">
    <property type="entry name" value="Zn_ribbon_PADR1"/>
    <property type="match status" value="1"/>
</dbReference>
<comment type="subcellular location">
    <subcellularLocation>
        <location evidence="1">Chromosome</location>
    </subcellularLocation>
    <subcellularLocation>
        <location evidence="2">Cytoplasm</location>
        <location evidence="2">Cytosol</location>
    </subcellularLocation>
    <subcellularLocation>
        <location evidence="3">Nucleus</location>
        <location evidence="3">Nucleolus</location>
    </subcellularLocation>
</comment>
<dbReference type="FunFam" id="1.20.142.10:FF:000001">
    <property type="entry name" value="Poly [ADP-ribose] polymerase"/>
    <property type="match status" value="1"/>
</dbReference>
<dbReference type="CDD" id="cd17747">
    <property type="entry name" value="BRCT_PARP1"/>
    <property type="match status" value="1"/>
</dbReference>
<comment type="catalytic activity">
    <reaction evidence="24">
        <text>L-aspartyl-[protein] + NAD(+) = 4-O-(ADP-D-ribosyl)-L-aspartyl-[protein] + nicotinamide</text>
        <dbReference type="Rhea" id="RHEA:54424"/>
        <dbReference type="Rhea" id="RHEA-COMP:9867"/>
        <dbReference type="Rhea" id="RHEA-COMP:13832"/>
        <dbReference type="ChEBI" id="CHEBI:17154"/>
        <dbReference type="ChEBI" id="CHEBI:29961"/>
        <dbReference type="ChEBI" id="CHEBI:57540"/>
        <dbReference type="ChEBI" id="CHEBI:138102"/>
    </reaction>
    <physiologicalReaction direction="left-to-right" evidence="24">
        <dbReference type="Rhea" id="RHEA:54425"/>
    </physiologicalReaction>
</comment>
<protein>
    <recommendedName>
        <fullName evidence="30 31">Poly [ADP-ribose] polymerase</fullName>
        <shortName evidence="31">PARP</shortName>
        <ecNumber evidence="31">2.4.2.-</ecNumber>
    </recommendedName>
</protein>
<feature type="domain" description="BRCT" evidence="34">
    <location>
        <begin position="352"/>
        <end position="445"/>
    </location>
</feature>
<dbReference type="InterPro" id="IPR001357">
    <property type="entry name" value="BRCT_dom"/>
</dbReference>
<dbReference type="Gene3D" id="2.20.25.630">
    <property type="match status" value="1"/>
</dbReference>
<evidence type="ECO:0000256" key="15">
    <source>
        <dbReference type="ARBA" id="ARBA00022771"/>
    </source>
</evidence>
<dbReference type="GO" id="GO:0070212">
    <property type="term" value="P:protein poly-ADP-ribosylation"/>
    <property type="evidence" value="ECO:0007669"/>
    <property type="project" value="TreeGrafter"/>
</dbReference>
<evidence type="ECO:0000256" key="18">
    <source>
        <dbReference type="ARBA" id="ARBA00023015"/>
    </source>
</evidence>
<dbReference type="InterPro" id="IPR036930">
    <property type="entry name" value="WGR_dom_sf"/>
</dbReference>
<evidence type="ECO:0000256" key="16">
    <source>
        <dbReference type="ARBA" id="ARBA00022833"/>
    </source>
</evidence>
<keyword evidence="9 31" id="KW-0328">Glycosyltransferase</keyword>
<dbReference type="PROSITE" id="PS50172">
    <property type="entry name" value="BRCT"/>
    <property type="match status" value="1"/>
</dbReference>
<dbReference type="InterPro" id="IPR004102">
    <property type="entry name" value="Poly(ADP-ribose)pol_reg_dom"/>
</dbReference>
<evidence type="ECO:0000256" key="25">
    <source>
        <dbReference type="ARBA" id="ARBA00024347"/>
    </source>
</evidence>
<keyword evidence="21" id="KW-0804">Transcription</keyword>
<keyword evidence="22" id="KW-0539">Nucleus</keyword>
<comment type="catalytic activity">
    <reaction evidence="27">
        <text>L-histidyl-[protein] + NAD(+) = N(tele)-(ADP-D-ribosyl)-L-histidyl-[protein] + nicotinamide + H(+)</text>
        <dbReference type="Rhea" id="RHEA:72071"/>
        <dbReference type="Rhea" id="RHEA-COMP:9745"/>
        <dbReference type="Rhea" id="RHEA-COMP:18085"/>
        <dbReference type="ChEBI" id="CHEBI:15378"/>
        <dbReference type="ChEBI" id="CHEBI:17154"/>
        <dbReference type="ChEBI" id="CHEBI:29979"/>
        <dbReference type="ChEBI" id="CHEBI:57540"/>
        <dbReference type="ChEBI" id="CHEBI:191398"/>
    </reaction>
    <physiologicalReaction direction="left-to-right" evidence="27">
        <dbReference type="Rhea" id="RHEA:72072"/>
    </physiologicalReaction>
</comment>
<dbReference type="AlphaFoldDB" id="A0A8J5MN56"/>
<sequence length="970" mass="109277">RPGDMADDLPYQAEYAKSGRASCKGCKGNIEKGSLRLAVMVQSPMFDGKVPHWYHQMCFFGKQRPRTVADVAHYDSLRWEDQEKIKAKIESASSLPAAGSSSSSKGGKKGKKGAAQGGMQDFLTEYAKSGRAKYGPADQWHHVDCFVKKRAELEFFESAEVLPGYNTLSADDKKMLKSKLKKIEIKRKAEDEPDTASKKIKTEDEEAVRKQNKKMYAHRDELSKILHKKELSYILECNDQYIPSGDSRMLDVIVDIMTFGAMEKCGVCKTGNFIYEYGKGYVCHGNLTEWTKCTNVIEEPKRRVFQVPEELKKFPYFQKYKFKGIGKRIWIDHGPTSAEVAEKKENGNASPEAKLPLKDMKFVIVGSKFSKDKKEIKNKIKSLGGEVTSKVEKTTAAVITTPDCIGGTDKKIDAAKTLNVHCVSEDFLDEVETGDALLMIEKKSIASWGESRFTKNIPEKQKIKLKGGAAVDPDSGLESTVHVYQRGGKLYNCVLGMVDIMRGTNSYYKLQVLESDDKKRWWLFRSWGRIGTTIGSNKLISFEDINDALTQFTALYAEKTGNFFFENEFKKVSGCWYPLDIDYGQDDDDEALKPLVSGSKSKLAKQVQDLIVLIFDVDTMKRSLVEFEIDVKKMPLGKLSKKQIQNAYKVLSEALELMKKQEKKPDGEELEEASESTAATVIAQLLDCSNRFYTLIPHDFGMRKPPLLDDLDLINTKIGMLDNLSEIEVAYNLLKSEDGEEDKDGDPIDKHYRKLKTKVDVVDKNSDEYKMIQDYVSNTHASTHAHYKLVVEEAFKIEREGEKKRYKPFKKLPNRKLLWHGSRLTNYAGILSQGLRIAPPEAPVTGYMFGKGVYFADMVSKSANYCCTSHSNPTGLILLCEVALGDMYERNKAEYVEKLPKGKHSTKGCGRTCPDPSQSIKLEDGVEVPLGKGITAGASNTSLLYNEYIVYDVAQVNAKYLLKLNFKYNY</sequence>
<dbReference type="SUPFAM" id="SSF142921">
    <property type="entry name" value="WGR domain-like"/>
    <property type="match status" value="1"/>
</dbReference>
<feature type="domain" description="PARP catalytic" evidence="35">
    <location>
        <begin position="746"/>
        <end position="970"/>
    </location>
</feature>
<keyword evidence="8" id="KW-0399">Innate immunity</keyword>
<keyword evidence="6" id="KW-1017">Isopeptide bond</keyword>
<gene>
    <name evidence="38" type="primary">Parp1-L1</name>
    <name evidence="38" type="ORF">Hamer_G021394</name>
</gene>
<keyword evidence="4" id="KW-0158">Chromosome</keyword>
<evidence type="ECO:0000256" key="17">
    <source>
        <dbReference type="ARBA" id="ARBA00022859"/>
    </source>
</evidence>
<reference evidence="38" key="1">
    <citation type="journal article" date="2021" name="Sci. Adv.">
        <title>The American lobster genome reveals insights on longevity, neural, and immune adaptations.</title>
        <authorList>
            <person name="Polinski J.M."/>
            <person name="Zimin A.V."/>
            <person name="Clark K.F."/>
            <person name="Kohn A.B."/>
            <person name="Sadowski N."/>
            <person name="Timp W."/>
            <person name="Ptitsyn A."/>
            <person name="Khanna P."/>
            <person name="Romanova D.Y."/>
            <person name="Williams P."/>
            <person name="Greenwood S.J."/>
            <person name="Moroz L.L."/>
            <person name="Walt D.R."/>
            <person name="Bodnar A.G."/>
        </authorList>
    </citation>
    <scope>NUCLEOTIDE SEQUENCE</scope>
    <source>
        <strain evidence="38">GMGI-L3</strain>
    </source>
</reference>
<comment type="catalytic activity">
    <reaction evidence="26">
        <text>NAD(+) + (ADP-D-ribosyl)n-acceptor = nicotinamide + (ADP-D-ribosyl)n+1-acceptor + H(+).</text>
        <dbReference type="EC" id="2.4.2.30"/>
    </reaction>
</comment>
<keyword evidence="7" id="KW-0021">Allosteric enzyme</keyword>
<dbReference type="InterPro" id="IPR036616">
    <property type="entry name" value="Poly(ADP-ribose)pol_reg_dom_sf"/>
</dbReference>
<evidence type="ECO:0000259" key="37">
    <source>
        <dbReference type="PROSITE" id="PS51977"/>
    </source>
</evidence>
<evidence type="ECO:0000256" key="7">
    <source>
        <dbReference type="ARBA" id="ARBA00022533"/>
    </source>
</evidence>
<evidence type="ECO:0000256" key="6">
    <source>
        <dbReference type="ARBA" id="ARBA00022499"/>
    </source>
</evidence>
<dbReference type="CDD" id="cd08001">
    <property type="entry name" value="WGR_PARP1_like"/>
    <property type="match status" value="1"/>
</dbReference>
<dbReference type="GO" id="GO:1990404">
    <property type="term" value="F:NAD+-protein mono-ADP-ribosyltransferase activity"/>
    <property type="evidence" value="ECO:0007669"/>
    <property type="project" value="TreeGrafter"/>
</dbReference>
<dbReference type="Pfam" id="PF00644">
    <property type="entry name" value="PARP"/>
    <property type="match status" value="1"/>
</dbReference>
<dbReference type="InterPro" id="IPR012982">
    <property type="entry name" value="PARP1-like_PADR1_Zn_ribbon"/>
</dbReference>
<comment type="similarity">
    <text evidence="25">Belongs to the ARTD/PARP family.</text>
</comment>
<comment type="catalytic activity">
    <reaction evidence="28">
        <text>L-tyrosyl-[protein] + NAD(+) = O-(ADP-D-ribosyl)-L-tyrosyl-[protein] + nicotinamide + H(+)</text>
        <dbReference type="Rhea" id="RHEA:58236"/>
        <dbReference type="Rhea" id="RHEA-COMP:10136"/>
        <dbReference type="Rhea" id="RHEA-COMP:15092"/>
        <dbReference type="ChEBI" id="CHEBI:15378"/>
        <dbReference type="ChEBI" id="CHEBI:17154"/>
        <dbReference type="ChEBI" id="CHEBI:46858"/>
        <dbReference type="ChEBI" id="CHEBI:57540"/>
        <dbReference type="ChEBI" id="CHEBI:142557"/>
    </reaction>
    <physiologicalReaction direction="left-to-right" evidence="28">
        <dbReference type="Rhea" id="RHEA:58237"/>
    </physiologicalReaction>
</comment>
<dbReference type="GO" id="GO:0051287">
    <property type="term" value="F:NAD binding"/>
    <property type="evidence" value="ECO:0007669"/>
    <property type="project" value="InterPro"/>
</dbReference>
<dbReference type="Gene3D" id="1.20.142.10">
    <property type="entry name" value="Poly(ADP-ribose) polymerase, regulatory domain"/>
    <property type="match status" value="1"/>
</dbReference>
<comment type="catalytic activity">
    <reaction evidence="29">
        <text>L-seryl-[protein] + NAD(+) = O-(ADP-D-ribosyl)-L-seryl-[protein] + nicotinamide + H(+)</text>
        <dbReference type="Rhea" id="RHEA:58232"/>
        <dbReference type="Rhea" id="RHEA-COMP:9863"/>
        <dbReference type="Rhea" id="RHEA-COMP:15091"/>
        <dbReference type="ChEBI" id="CHEBI:15378"/>
        <dbReference type="ChEBI" id="CHEBI:17154"/>
        <dbReference type="ChEBI" id="CHEBI:29999"/>
        <dbReference type="ChEBI" id="CHEBI:57540"/>
        <dbReference type="ChEBI" id="CHEBI:142556"/>
    </reaction>
    <physiologicalReaction direction="left-to-right" evidence="29">
        <dbReference type="Rhea" id="RHEA:58233"/>
    </physiologicalReaction>
</comment>
<dbReference type="Pfam" id="PF00645">
    <property type="entry name" value="zf-PARP"/>
    <property type="match status" value="1"/>
</dbReference>
<accession>A0A8J5MN56</accession>
<dbReference type="PROSITE" id="PS51059">
    <property type="entry name" value="PARP_CATALYTIC"/>
    <property type="match status" value="1"/>
</dbReference>
<evidence type="ECO:0000256" key="24">
    <source>
        <dbReference type="ARBA" id="ARBA00024164"/>
    </source>
</evidence>
<dbReference type="InterPro" id="IPR001510">
    <property type="entry name" value="Znf_PARP"/>
</dbReference>
<evidence type="ECO:0000256" key="20">
    <source>
        <dbReference type="ARBA" id="ARBA00023125"/>
    </source>
</evidence>
<dbReference type="InterPro" id="IPR008288">
    <property type="entry name" value="PARP"/>
</dbReference>
<dbReference type="GO" id="GO:0003677">
    <property type="term" value="F:DNA binding"/>
    <property type="evidence" value="ECO:0007669"/>
    <property type="project" value="UniProtKB-KW"/>
</dbReference>
<comment type="caution">
    <text evidence="38">The sequence shown here is derived from an EMBL/GenBank/DDBJ whole genome shotgun (WGS) entry which is preliminary data.</text>
</comment>
<keyword evidence="16" id="KW-0862">Zinc</keyword>
<keyword evidence="14" id="KW-0013">ADP-ribosylation</keyword>
<keyword evidence="15" id="KW-0863">Zinc-finger</keyword>
<evidence type="ECO:0000256" key="3">
    <source>
        <dbReference type="ARBA" id="ARBA00004604"/>
    </source>
</evidence>
<keyword evidence="12" id="KW-0479">Metal-binding</keyword>
<keyword evidence="13" id="KW-0677">Repeat</keyword>
<dbReference type="InterPro" id="IPR008893">
    <property type="entry name" value="WGR_domain"/>
</dbReference>
<evidence type="ECO:0000256" key="21">
    <source>
        <dbReference type="ARBA" id="ARBA00023163"/>
    </source>
</evidence>
<dbReference type="PANTHER" id="PTHR10459:SF112">
    <property type="entry name" value="POLY [ADP-RIBOSE] POLYMERASE 1"/>
    <property type="match status" value="1"/>
</dbReference>
<dbReference type="GO" id="GO:0006302">
    <property type="term" value="P:double-strand break repair"/>
    <property type="evidence" value="ECO:0007669"/>
    <property type="project" value="TreeGrafter"/>
</dbReference>
<organism evidence="38 39">
    <name type="scientific">Homarus americanus</name>
    <name type="common">American lobster</name>
    <dbReference type="NCBI Taxonomy" id="6706"/>
    <lineage>
        <taxon>Eukaryota</taxon>
        <taxon>Metazoa</taxon>
        <taxon>Ecdysozoa</taxon>
        <taxon>Arthropoda</taxon>
        <taxon>Crustacea</taxon>
        <taxon>Multicrustacea</taxon>
        <taxon>Malacostraca</taxon>
        <taxon>Eumalacostraca</taxon>
        <taxon>Eucarida</taxon>
        <taxon>Decapoda</taxon>
        <taxon>Pleocyemata</taxon>
        <taxon>Astacidea</taxon>
        <taxon>Nephropoidea</taxon>
        <taxon>Nephropidae</taxon>
        <taxon>Homarus</taxon>
    </lineage>
</organism>
<evidence type="ECO:0000256" key="1">
    <source>
        <dbReference type="ARBA" id="ARBA00004286"/>
    </source>
</evidence>
<dbReference type="SMART" id="SM01336">
    <property type="entry name" value="zf-PARP"/>
    <property type="match status" value="2"/>
</dbReference>
<evidence type="ECO:0000256" key="5">
    <source>
        <dbReference type="ARBA" id="ARBA00022490"/>
    </source>
</evidence>
<dbReference type="CDD" id="cd01437">
    <property type="entry name" value="parp_like"/>
    <property type="match status" value="1"/>
</dbReference>
<dbReference type="PROSITE" id="PS52007">
    <property type="entry name" value="PADR1"/>
    <property type="match status" value="1"/>
</dbReference>
<evidence type="ECO:0000259" key="36">
    <source>
        <dbReference type="PROSITE" id="PS51060"/>
    </source>
</evidence>
<evidence type="ECO:0000256" key="11">
    <source>
        <dbReference type="ARBA" id="ARBA00022695"/>
    </source>
</evidence>
<evidence type="ECO:0000256" key="27">
    <source>
        <dbReference type="ARBA" id="ARBA00048241"/>
    </source>
</evidence>
<dbReference type="GO" id="GO:0005730">
    <property type="term" value="C:nucleolus"/>
    <property type="evidence" value="ECO:0007669"/>
    <property type="project" value="UniProtKB-SubCell"/>
</dbReference>
<evidence type="ECO:0000256" key="14">
    <source>
        <dbReference type="ARBA" id="ARBA00022765"/>
    </source>
</evidence>
<keyword evidence="20" id="KW-0238">DNA-binding</keyword>
<dbReference type="GO" id="GO:0016779">
    <property type="term" value="F:nucleotidyltransferase activity"/>
    <property type="evidence" value="ECO:0007669"/>
    <property type="project" value="UniProtKB-KW"/>
</dbReference>
<dbReference type="Pfam" id="PF05406">
    <property type="entry name" value="WGR"/>
    <property type="match status" value="1"/>
</dbReference>
<dbReference type="InterPro" id="IPR036957">
    <property type="entry name" value="Znf_PARP_sf"/>
</dbReference>
<evidence type="ECO:0000256" key="26">
    <source>
        <dbReference type="ARBA" id="ARBA00033987"/>
    </source>
</evidence>
<dbReference type="SMART" id="SM00292">
    <property type="entry name" value="BRCT"/>
    <property type="match status" value="1"/>
</dbReference>
<dbReference type="PROSITE" id="PS00347">
    <property type="entry name" value="ZF_PARP_1"/>
    <property type="match status" value="1"/>
</dbReference>
<dbReference type="GO" id="GO:0003950">
    <property type="term" value="F:NAD+ poly-ADP-ribosyltransferase activity"/>
    <property type="evidence" value="ECO:0007669"/>
    <property type="project" value="UniProtKB-UniRule"/>
</dbReference>
<evidence type="ECO:0000313" key="39">
    <source>
        <dbReference type="Proteomes" id="UP000747542"/>
    </source>
</evidence>
<dbReference type="GO" id="GO:0005829">
    <property type="term" value="C:cytosol"/>
    <property type="evidence" value="ECO:0007669"/>
    <property type="project" value="UniProtKB-SubCell"/>
</dbReference>
<dbReference type="InterPro" id="IPR050800">
    <property type="entry name" value="ARTD/PARP"/>
</dbReference>
<feature type="region of interest" description="Disordered" evidence="32">
    <location>
        <begin position="90"/>
        <end position="116"/>
    </location>
</feature>
<dbReference type="EC" id="2.4.2.-" evidence="31"/>
<dbReference type="PROSITE" id="PS50064">
    <property type="entry name" value="ZF_PARP_2"/>
    <property type="match status" value="2"/>
</dbReference>
<dbReference type="SUPFAM" id="SSF57716">
    <property type="entry name" value="Glucocorticoid receptor-like (DNA-binding domain)"/>
    <property type="match status" value="2"/>
</dbReference>
<dbReference type="InterPro" id="IPR012317">
    <property type="entry name" value="Poly(ADP-ribose)pol_cat_dom"/>
</dbReference>
<evidence type="ECO:0000256" key="28">
    <source>
        <dbReference type="ARBA" id="ARBA00048339"/>
    </source>
</evidence>
<dbReference type="SUPFAM" id="SSF47587">
    <property type="entry name" value="Domain of poly(ADP-ribose) polymerase"/>
    <property type="match status" value="1"/>
</dbReference>
<dbReference type="Gene3D" id="3.40.50.10190">
    <property type="entry name" value="BRCT domain"/>
    <property type="match status" value="1"/>
</dbReference>
<keyword evidence="11" id="KW-0548">Nucleotidyltransferase</keyword>
<dbReference type="SMART" id="SM01335">
    <property type="entry name" value="PADR1"/>
    <property type="match status" value="1"/>
</dbReference>
<evidence type="ECO:0000259" key="34">
    <source>
        <dbReference type="PROSITE" id="PS50172"/>
    </source>
</evidence>
<evidence type="ECO:0000256" key="2">
    <source>
        <dbReference type="ARBA" id="ARBA00004514"/>
    </source>
</evidence>
<dbReference type="Proteomes" id="UP000747542">
    <property type="component" value="Unassembled WGS sequence"/>
</dbReference>
<evidence type="ECO:0000256" key="19">
    <source>
        <dbReference type="ARBA" id="ARBA00023027"/>
    </source>
</evidence>
<keyword evidence="39" id="KW-1185">Reference proteome</keyword>
<evidence type="ECO:0000256" key="30">
    <source>
        <dbReference type="ARBA" id="ARBA00071874"/>
    </source>
</evidence>
<dbReference type="InterPro" id="IPR049296">
    <property type="entry name" value="PARP1-like_PADR1_N"/>
</dbReference>
<dbReference type="EMBL" id="JAHLQT010037266">
    <property type="protein sequence ID" value="KAG7157596.1"/>
    <property type="molecule type" value="Genomic_DNA"/>
</dbReference>
<feature type="domain" description="PARP-type" evidence="33">
    <location>
        <begin position="11"/>
        <end position="93"/>
    </location>
</feature>
<name>A0A8J5MN56_HOMAM</name>
<dbReference type="PROSITE" id="PS51977">
    <property type="entry name" value="WGR"/>
    <property type="match status" value="1"/>
</dbReference>
<dbReference type="FunFam" id="3.90.228.10:FF:000002">
    <property type="entry name" value="Poly [ADP-ribose] polymerase"/>
    <property type="match status" value="1"/>
</dbReference>
<evidence type="ECO:0000259" key="35">
    <source>
        <dbReference type="PROSITE" id="PS51059"/>
    </source>
</evidence>
<evidence type="ECO:0000256" key="13">
    <source>
        <dbReference type="ARBA" id="ARBA00022737"/>
    </source>
</evidence>
<feature type="compositionally biased region" description="Low complexity" evidence="32">
    <location>
        <begin position="91"/>
        <end position="105"/>
    </location>
</feature>
<evidence type="ECO:0000256" key="32">
    <source>
        <dbReference type="SAM" id="MobiDB-lite"/>
    </source>
</evidence>
<dbReference type="SMART" id="SM00773">
    <property type="entry name" value="WGR"/>
    <property type="match status" value="1"/>
</dbReference>
<dbReference type="InterPro" id="IPR036420">
    <property type="entry name" value="BRCT_dom_sf"/>
</dbReference>
<comment type="catalytic activity">
    <reaction evidence="23">
        <text>L-glutamyl-[protein] + NAD(+) = 5-O-(ADP-D-ribosyl)-L-glutamyl-[protein] + nicotinamide</text>
        <dbReference type="Rhea" id="RHEA:58224"/>
        <dbReference type="Rhea" id="RHEA-COMP:10208"/>
        <dbReference type="Rhea" id="RHEA-COMP:15089"/>
        <dbReference type="ChEBI" id="CHEBI:17154"/>
        <dbReference type="ChEBI" id="CHEBI:29973"/>
        <dbReference type="ChEBI" id="CHEBI:57540"/>
        <dbReference type="ChEBI" id="CHEBI:142540"/>
    </reaction>
    <physiologicalReaction direction="left-to-right" evidence="23">
        <dbReference type="Rhea" id="RHEA:58225"/>
    </physiologicalReaction>
</comment>
<evidence type="ECO:0000313" key="38">
    <source>
        <dbReference type="EMBL" id="KAG7157596.1"/>
    </source>
</evidence>
<dbReference type="Gene3D" id="3.30.1740.10">
    <property type="entry name" value="Zinc finger, PARP-type"/>
    <property type="match status" value="2"/>
</dbReference>
<evidence type="ECO:0000256" key="10">
    <source>
        <dbReference type="ARBA" id="ARBA00022679"/>
    </source>
</evidence>
<keyword evidence="17" id="KW-0391">Immunity</keyword>
<feature type="domain" description="WGR" evidence="37">
    <location>
        <begin position="480"/>
        <end position="576"/>
    </location>
</feature>
<dbReference type="GO" id="GO:0045087">
    <property type="term" value="P:innate immune response"/>
    <property type="evidence" value="ECO:0007669"/>
    <property type="project" value="UniProtKB-KW"/>
</dbReference>
<dbReference type="SUPFAM" id="SSF52113">
    <property type="entry name" value="BRCT domain"/>
    <property type="match status" value="1"/>
</dbReference>
<feature type="domain" description="PARP alpha-helical" evidence="36">
    <location>
        <begin position="600"/>
        <end position="735"/>
    </location>
</feature>
<evidence type="ECO:0000256" key="22">
    <source>
        <dbReference type="ARBA" id="ARBA00023242"/>
    </source>
</evidence>
<evidence type="ECO:0000256" key="31">
    <source>
        <dbReference type="RuleBase" id="RU362114"/>
    </source>
</evidence>
<evidence type="ECO:0000256" key="23">
    <source>
        <dbReference type="ARBA" id="ARBA00024159"/>
    </source>
</evidence>
<feature type="non-terminal residue" evidence="38">
    <location>
        <position position="970"/>
    </location>
</feature>
<dbReference type="GO" id="GO:0005694">
    <property type="term" value="C:chromosome"/>
    <property type="evidence" value="ECO:0007669"/>
    <property type="project" value="UniProtKB-SubCell"/>
</dbReference>
<keyword evidence="19 31" id="KW-0520">NAD</keyword>
<dbReference type="GO" id="GO:0008270">
    <property type="term" value="F:zinc ion binding"/>
    <property type="evidence" value="ECO:0007669"/>
    <property type="project" value="UniProtKB-KW"/>
</dbReference>
<dbReference type="Pfam" id="PF21728">
    <property type="entry name" value="PADR1_N"/>
    <property type="match status" value="1"/>
</dbReference>
<proteinExistence type="inferred from homology"/>
<dbReference type="PANTHER" id="PTHR10459">
    <property type="entry name" value="DNA LIGASE"/>
    <property type="match status" value="1"/>
</dbReference>
<dbReference type="Pfam" id="PF00533">
    <property type="entry name" value="BRCT"/>
    <property type="match status" value="1"/>
</dbReference>
<evidence type="ECO:0000256" key="29">
    <source>
        <dbReference type="ARBA" id="ARBA00048575"/>
    </source>
</evidence>
<evidence type="ECO:0000256" key="8">
    <source>
        <dbReference type="ARBA" id="ARBA00022588"/>
    </source>
</evidence>
<dbReference type="Pfam" id="PF02877">
    <property type="entry name" value="PARP_reg"/>
    <property type="match status" value="1"/>
</dbReference>
<dbReference type="SUPFAM" id="SSF56399">
    <property type="entry name" value="ADP-ribosylation"/>
    <property type="match status" value="1"/>
</dbReference>
<dbReference type="InterPro" id="IPR038650">
    <property type="entry name" value="PADR1_C_dom_sf"/>
</dbReference>
<keyword evidence="10 31" id="KW-0808">Transferase</keyword>
<dbReference type="Gene3D" id="3.90.228.10">
    <property type="match status" value="1"/>
</dbReference>
<dbReference type="PROSITE" id="PS51060">
    <property type="entry name" value="PARP_ALPHA_HD"/>
    <property type="match status" value="1"/>
</dbReference>
<evidence type="ECO:0000259" key="33">
    <source>
        <dbReference type="PROSITE" id="PS50064"/>
    </source>
</evidence>
<evidence type="ECO:0000256" key="4">
    <source>
        <dbReference type="ARBA" id="ARBA00022454"/>
    </source>
</evidence>
<evidence type="ECO:0000256" key="12">
    <source>
        <dbReference type="ARBA" id="ARBA00022723"/>
    </source>
</evidence>
<keyword evidence="5" id="KW-0963">Cytoplasm</keyword>